<accession>A0A6C0HBY9</accession>
<evidence type="ECO:0000313" key="2">
    <source>
        <dbReference type="EMBL" id="QHT78019.1"/>
    </source>
</evidence>
<keyword evidence="1" id="KW-0472">Membrane</keyword>
<proteinExistence type="predicted"/>
<name>A0A6C0HBY9_9ZZZZ</name>
<dbReference type="EMBL" id="MN739926">
    <property type="protein sequence ID" value="QHT78019.1"/>
    <property type="molecule type" value="Genomic_DNA"/>
</dbReference>
<organism evidence="2">
    <name type="scientific">viral metagenome</name>
    <dbReference type="NCBI Taxonomy" id="1070528"/>
    <lineage>
        <taxon>unclassified sequences</taxon>
        <taxon>metagenomes</taxon>
        <taxon>organismal metagenomes</taxon>
    </lineage>
</organism>
<sequence length="96" mass="11529">MIITFDKNKNVYYHHTIFSLSVTMETTWKQKNPAFHNYIIIYLLYMKVSLIMKLYNSFIFSIKLYKFNEIISGTPKKSKKEMGPVFIFGHFKNVQF</sequence>
<dbReference type="AlphaFoldDB" id="A0A6C0HBY9"/>
<reference evidence="2" key="1">
    <citation type="journal article" date="2020" name="Nature">
        <title>Giant virus diversity and host interactions through global metagenomics.</title>
        <authorList>
            <person name="Schulz F."/>
            <person name="Roux S."/>
            <person name="Paez-Espino D."/>
            <person name="Jungbluth S."/>
            <person name="Walsh D.A."/>
            <person name="Denef V.J."/>
            <person name="McMahon K.D."/>
            <person name="Konstantinidis K.T."/>
            <person name="Eloe-Fadrosh E.A."/>
            <person name="Kyrpides N.C."/>
            <person name="Woyke T."/>
        </authorList>
    </citation>
    <scope>NUCLEOTIDE SEQUENCE</scope>
    <source>
        <strain evidence="2">GVMAG-M-3300023179-90</strain>
    </source>
</reference>
<protein>
    <submittedName>
        <fullName evidence="2">Uncharacterized protein</fullName>
    </submittedName>
</protein>
<keyword evidence="1" id="KW-1133">Transmembrane helix</keyword>
<keyword evidence="1" id="KW-0812">Transmembrane</keyword>
<feature type="transmembrane region" description="Helical" evidence="1">
    <location>
        <begin position="35"/>
        <end position="55"/>
    </location>
</feature>
<evidence type="ECO:0000256" key="1">
    <source>
        <dbReference type="SAM" id="Phobius"/>
    </source>
</evidence>